<comment type="caution">
    <text evidence="1">The sequence shown here is derived from an EMBL/GenBank/DDBJ whole genome shotgun (WGS) entry which is preliminary data.</text>
</comment>
<reference evidence="1 2" key="1">
    <citation type="submission" date="2018-10" db="EMBL/GenBank/DDBJ databases">
        <title>Isolation from cow dung.</title>
        <authorList>
            <person name="Ling L."/>
        </authorList>
    </citation>
    <scope>NUCLEOTIDE SEQUENCE [LARGE SCALE GENOMIC DNA]</scope>
    <source>
        <strain evidence="1 2">NEAU-LL90</strain>
    </source>
</reference>
<organism evidence="1 2">
    <name type="scientific">Nocardia stercoris</name>
    <dbReference type="NCBI Taxonomy" id="2483361"/>
    <lineage>
        <taxon>Bacteria</taxon>
        <taxon>Bacillati</taxon>
        <taxon>Actinomycetota</taxon>
        <taxon>Actinomycetes</taxon>
        <taxon>Mycobacteriales</taxon>
        <taxon>Nocardiaceae</taxon>
        <taxon>Nocardia</taxon>
    </lineage>
</organism>
<dbReference type="RefSeq" id="WP_122192085.1">
    <property type="nucleotide sequence ID" value="NZ_RFFH01000031.1"/>
</dbReference>
<name>A0A3M2KS09_9NOCA</name>
<dbReference type="InterPro" id="IPR008930">
    <property type="entry name" value="Terpenoid_cyclase/PrenylTrfase"/>
</dbReference>
<protein>
    <recommendedName>
        <fullName evidence="3">Prenyltransferase</fullName>
    </recommendedName>
</protein>
<accession>A0A3M2KS09</accession>
<proteinExistence type="predicted"/>
<dbReference type="AlphaFoldDB" id="A0A3M2KS09"/>
<keyword evidence="2" id="KW-1185">Reference proteome</keyword>
<sequence>MTFDLDRAAAFLASHARVLDRRRFEAIVSGDDGARRAIVRGLDAYRNADGGYGWGLEPDLRAPESQPAAALHAFEAIADAGPVTSPHTTALLDWLNTVTLPDGGVPFALPIGDPTACAPFWVQADPAESSLQITAAVAAQAYRAARWDEAVRDHPWLARTTRYCFEAIRRIDEMPFAYVLSFALQFLDVAAETHAEAHGLLAHLARFVPSDGALPVAGGAPGETIHLASEPGRPLRDILDATAVAAELDRLEAAQQPDGGWPVDFSSYSGAAALEWRGYATVAAVANLRSNGR</sequence>
<dbReference type="OrthoDB" id="3286086at2"/>
<evidence type="ECO:0008006" key="3">
    <source>
        <dbReference type="Google" id="ProtNLM"/>
    </source>
</evidence>
<dbReference type="Proteomes" id="UP000279275">
    <property type="component" value="Unassembled WGS sequence"/>
</dbReference>
<evidence type="ECO:0000313" key="1">
    <source>
        <dbReference type="EMBL" id="RMI27784.1"/>
    </source>
</evidence>
<evidence type="ECO:0000313" key="2">
    <source>
        <dbReference type="Proteomes" id="UP000279275"/>
    </source>
</evidence>
<dbReference type="SUPFAM" id="SSF48239">
    <property type="entry name" value="Terpenoid cyclases/Protein prenyltransferases"/>
    <property type="match status" value="1"/>
</dbReference>
<gene>
    <name evidence="1" type="ORF">EBN03_32950</name>
</gene>
<dbReference type="EMBL" id="RFFH01000031">
    <property type="protein sequence ID" value="RMI27784.1"/>
    <property type="molecule type" value="Genomic_DNA"/>
</dbReference>